<name>A0A091B0Y0_9GAMM</name>
<evidence type="ECO:0000259" key="1">
    <source>
        <dbReference type="Pfam" id="PF09995"/>
    </source>
</evidence>
<organism evidence="2 3">
    <name type="scientific">Arenimonas metalli CF5-1</name>
    <dbReference type="NCBI Taxonomy" id="1384056"/>
    <lineage>
        <taxon>Bacteria</taxon>
        <taxon>Pseudomonadati</taxon>
        <taxon>Pseudomonadota</taxon>
        <taxon>Gammaproteobacteria</taxon>
        <taxon>Lysobacterales</taxon>
        <taxon>Lysobacteraceae</taxon>
        <taxon>Arenimonas</taxon>
    </lineage>
</organism>
<dbReference type="PANTHER" id="PTHR36151">
    <property type="entry name" value="BLR2777 PROTEIN"/>
    <property type="match status" value="1"/>
</dbReference>
<dbReference type="PANTHER" id="PTHR36151:SF3">
    <property type="entry name" value="ER-BOUND OXYGENASE MPAB_MPAB'_RUBBER OXYGENASE CATALYTIC DOMAIN-CONTAINING PROTEIN"/>
    <property type="match status" value="1"/>
</dbReference>
<evidence type="ECO:0000313" key="3">
    <source>
        <dbReference type="Proteomes" id="UP000029393"/>
    </source>
</evidence>
<dbReference type="Pfam" id="PF09995">
    <property type="entry name" value="MPAB_Lcp_cat"/>
    <property type="match status" value="1"/>
</dbReference>
<accession>A0A091B0Y0</accession>
<dbReference type="Proteomes" id="UP000029393">
    <property type="component" value="Unassembled WGS sequence"/>
</dbReference>
<gene>
    <name evidence="2" type="ORF">N787_11180</name>
</gene>
<protein>
    <recommendedName>
        <fullName evidence="1">ER-bound oxygenase mpaB/mpaB'/Rubber oxygenase catalytic domain-containing protein</fullName>
    </recommendedName>
</protein>
<dbReference type="AlphaFoldDB" id="A0A091B0Y0"/>
<proteinExistence type="predicted"/>
<dbReference type="EMBL" id="AVCK01000018">
    <property type="protein sequence ID" value="KFN46253.1"/>
    <property type="molecule type" value="Genomic_DNA"/>
</dbReference>
<feature type="domain" description="ER-bound oxygenase mpaB/mpaB'/Rubber oxygenase catalytic" evidence="1">
    <location>
        <begin position="43"/>
        <end position="137"/>
    </location>
</feature>
<comment type="caution">
    <text evidence="2">The sequence shown here is derived from an EMBL/GenBank/DDBJ whole genome shotgun (WGS) entry which is preliminary data.</text>
</comment>
<reference evidence="2 3" key="1">
    <citation type="submission" date="2013-09" db="EMBL/GenBank/DDBJ databases">
        <title>Genome sequencing of Arenimonas metalli.</title>
        <authorList>
            <person name="Chen F."/>
            <person name="Wang G."/>
        </authorList>
    </citation>
    <scope>NUCLEOTIDE SEQUENCE [LARGE SCALE GENOMIC DNA]</scope>
    <source>
        <strain evidence="2 3">CF5-1</strain>
    </source>
</reference>
<dbReference type="STRING" id="1384056.N787_11180"/>
<dbReference type="eggNOG" id="COG3662">
    <property type="taxonomic scope" value="Bacteria"/>
</dbReference>
<dbReference type="InterPro" id="IPR018713">
    <property type="entry name" value="MPAB/Lcp_cat_dom"/>
</dbReference>
<dbReference type="PATRIC" id="fig|1384056.3.peg.1454"/>
<keyword evidence="3" id="KW-1185">Reference proteome</keyword>
<sequence length="138" mass="15251">MTAPLHRPIRRWIQRAFPKAPGGIDYDQPRGDPGLFPPDGITWRVHADFPGMLSGGLCALMLQTLHPKALAGVWDHSNFRTDLVGRLRRTTDFVAGTTYAPRADAERLVARVRRIHAQVRGTAEDGTPYSADDPALLT</sequence>
<dbReference type="GO" id="GO:0016491">
    <property type="term" value="F:oxidoreductase activity"/>
    <property type="evidence" value="ECO:0007669"/>
    <property type="project" value="InterPro"/>
</dbReference>
<evidence type="ECO:0000313" key="2">
    <source>
        <dbReference type="EMBL" id="KFN46253.1"/>
    </source>
</evidence>